<dbReference type="EMBL" id="CP092864">
    <property type="protein sequence ID" value="UYV63680.1"/>
    <property type="molecule type" value="Genomic_DNA"/>
</dbReference>
<accession>A0ABY6K7I1</accession>
<keyword evidence="3" id="KW-1185">Reference proteome</keyword>
<evidence type="ECO:0000313" key="3">
    <source>
        <dbReference type="Proteomes" id="UP001235939"/>
    </source>
</evidence>
<feature type="compositionally biased region" description="Basic and acidic residues" evidence="1">
    <location>
        <begin position="1"/>
        <end position="12"/>
    </location>
</feature>
<evidence type="ECO:0000256" key="1">
    <source>
        <dbReference type="SAM" id="MobiDB-lite"/>
    </source>
</evidence>
<protein>
    <submittedName>
        <fullName evidence="2">Uncharacterized protein</fullName>
    </submittedName>
</protein>
<name>A0ABY6K7I1_9ARAC</name>
<proteinExistence type="predicted"/>
<feature type="region of interest" description="Disordered" evidence="1">
    <location>
        <begin position="1"/>
        <end position="23"/>
    </location>
</feature>
<gene>
    <name evidence="2" type="ORF">LAZ67_2005287</name>
</gene>
<reference evidence="2 3" key="1">
    <citation type="submission" date="2022-01" db="EMBL/GenBank/DDBJ databases">
        <title>A chromosomal length assembly of Cordylochernes scorpioides.</title>
        <authorList>
            <person name="Zeh D."/>
            <person name="Zeh J."/>
        </authorList>
    </citation>
    <scope>NUCLEOTIDE SEQUENCE [LARGE SCALE GENOMIC DNA]</scope>
    <source>
        <strain evidence="2">IN4F17</strain>
        <tissue evidence="2">Whole Body</tissue>
    </source>
</reference>
<evidence type="ECO:0000313" key="2">
    <source>
        <dbReference type="EMBL" id="UYV63680.1"/>
    </source>
</evidence>
<sequence>MELLRSSHHDKPPSNLCSDNRSSTVSATLTKKSLKSQLKIYIRSKSEDDRKAYALLKKKYSSLLTGKKKTYYNKYKRG</sequence>
<dbReference type="Proteomes" id="UP001235939">
    <property type="component" value="Chromosome 02"/>
</dbReference>
<organism evidence="2 3">
    <name type="scientific">Cordylochernes scorpioides</name>
    <dbReference type="NCBI Taxonomy" id="51811"/>
    <lineage>
        <taxon>Eukaryota</taxon>
        <taxon>Metazoa</taxon>
        <taxon>Ecdysozoa</taxon>
        <taxon>Arthropoda</taxon>
        <taxon>Chelicerata</taxon>
        <taxon>Arachnida</taxon>
        <taxon>Pseudoscorpiones</taxon>
        <taxon>Cheliferoidea</taxon>
        <taxon>Chernetidae</taxon>
        <taxon>Cordylochernes</taxon>
    </lineage>
</organism>